<organism evidence="1 2">
    <name type="scientific">Chryseobacterium vrystaatense</name>
    <dbReference type="NCBI Taxonomy" id="307480"/>
    <lineage>
        <taxon>Bacteria</taxon>
        <taxon>Pseudomonadati</taxon>
        <taxon>Bacteroidota</taxon>
        <taxon>Flavobacteriia</taxon>
        <taxon>Flavobacteriales</taxon>
        <taxon>Weeksellaceae</taxon>
        <taxon>Chryseobacterium group</taxon>
        <taxon>Chryseobacterium</taxon>
    </lineage>
</organism>
<proteinExistence type="predicted"/>
<evidence type="ECO:0000313" key="1">
    <source>
        <dbReference type="EMBL" id="SHE60947.1"/>
    </source>
</evidence>
<dbReference type="EMBL" id="FQVE01000001">
    <property type="protein sequence ID" value="SHE60947.1"/>
    <property type="molecule type" value="Genomic_DNA"/>
</dbReference>
<name>A0A1M4UWC2_9FLAO</name>
<gene>
    <name evidence="1" type="ORF">SAMN02787073_0738</name>
</gene>
<accession>A0A1M4UWC2</accession>
<dbReference type="RefSeq" id="WP_139259792.1">
    <property type="nucleotide sequence ID" value="NZ_FQVE01000001.1"/>
</dbReference>
<evidence type="ECO:0000313" key="2">
    <source>
        <dbReference type="Proteomes" id="UP000184108"/>
    </source>
</evidence>
<dbReference type="AlphaFoldDB" id="A0A1M4UWC2"/>
<dbReference type="Proteomes" id="UP000184108">
    <property type="component" value="Unassembled WGS sequence"/>
</dbReference>
<sequence length="115" mass="13717">MEESSSFAPQEEFEKYNKKNNVITYDHIKLVKDKSTLASNNDLVKFIDDTKQELLNNLNTNFENFYENIAQNTTNPIVKDVIEKQPFEFKVFIKSIFSQHDYHLSYYEKETNTYK</sequence>
<protein>
    <submittedName>
        <fullName evidence="1">Uncharacterized protein</fullName>
    </submittedName>
</protein>
<reference evidence="2" key="1">
    <citation type="submission" date="2016-11" db="EMBL/GenBank/DDBJ databases">
        <authorList>
            <person name="Varghese N."/>
            <person name="Submissions S."/>
        </authorList>
    </citation>
    <scope>NUCLEOTIDE SEQUENCE [LARGE SCALE GENOMIC DNA]</scope>
    <source>
        <strain evidence="2">YR203</strain>
    </source>
</reference>